<evidence type="ECO:0008006" key="3">
    <source>
        <dbReference type="Google" id="ProtNLM"/>
    </source>
</evidence>
<reference evidence="1 2" key="1">
    <citation type="submission" date="2020-03" db="EMBL/GenBank/DDBJ databases">
        <title>Genomic Encyclopedia of Type Strains, Phase IV (KMG-IV): sequencing the most valuable type-strain genomes for metagenomic binning, comparative biology and taxonomic classification.</title>
        <authorList>
            <person name="Goeker M."/>
        </authorList>
    </citation>
    <scope>NUCLEOTIDE SEQUENCE [LARGE SCALE GENOMIC DNA]</scope>
    <source>
        <strain evidence="1 2">DSM 22753</strain>
    </source>
</reference>
<proteinExistence type="predicted"/>
<dbReference type="Proteomes" id="UP000788153">
    <property type="component" value="Unassembled WGS sequence"/>
</dbReference>
<sequence length="133" mass="13889">MRSFRLSLLSVIALASCASKPVEIDANQCWSLSLGDKVKGTAVLFAHAAKDGCIECGASVSGRGCPGVGFATANDSVDQAYERILQSERPDAFGNVRPVVYLSGEVIPNGATGKPMIRASLLRLAKPGLPNGR</sequence>
<dbReference type="EMBL" id="JAASQP010000001">
    <property type="protein sequence ID" value="NIJ24230.1"/>
    <property type="molecule type" value="Genomic_DNA"/>
</dbReference>
<organism evidence="1 2">
    <name type="scientific">Sphingomonas japonica</name>
    <dbReference type="NCBI Taxonomy" id="511662"/>
    <lineage>
        <taxon>Bacteria</taxon>
        <taxon>Pseudomonadati</taxon>
        <taxon>Pseudomonadota</taxon>
        <taxon>Alphaproteobacteria</taxon>
        <taxon>Sphingomonadales</taxon>
        <taxon>Sphingomonadaceae</taxon>
        <taxon>Sphingomonas</taxon>
    </lineage>
</organism>
<accession>A0ABX0U0Y2</accession>
<evidence type="ECO:0000313" key="1">
    <source>
        <dbReference type="EMBL" id="NIJ24230.1"/>
    </source>
</evidence>
<evidence type="ECO:0000313" key="2">
    <source>
        <dbReference type="Proteomes" id="UP000788153"/>
    </source>
</evidence>
<comment type="caution">
    <text evidence="1">The sequence shown here is derived from an EMBL/GenBank/DDBJ whole genome shotgun (WGS) entry which is preliminary data.</text>
</comment>
<name>A0ABX0U0Y2_9SPHN</name>
<keyword evidence="2" id="KW-1185">Reference proteome</keyword>
<dbReference type="RefSeq" id="WP_140046621.1">
    <property type="nucleotide sequence ID" value="NZ_BAAAEV010000001.1"/>
</dbReference>
<dbReference type="PROSITE" id="PS51257">
    <property type="entry name" value="PROKAR_LIPOPROTEIN"/>
    <property type="match status" value="1"/>
</dbReference>
<protein>
    <recommendedName>
        <fullName evidence="3">Lipoprotein</fullName>
    </recommendedName>
</protein>
<gene>
    <name evidence="1" type="ORF">FHT01_001772</name>
</gene>